<dbReference type="EMBL" id="MU863908">
    <property type="protein sequence ID" value="KAK4201351.1"/>
    <property type="molecule type" value="Genomic_DNA"/>
</dbReference>
<evidence type="ECO:0000256" key="1">
    <source>
        <dbReference type="SAM" id="MobiDB-lite"/>
    </source>
</evidence>
<feature type="compositionally biased region" description="Polar residues" evidence="1">
    <location>
        <begin position="19"/>
        <end position="30"/>
    </location>
</feature>
<feature type="region of interest" description="Disordered" evidence="1">
    <location>
        <begin position="1"/>
        <end position="31"/>
    </location>
</feature>
<proteinExistence type="predicted"/>
<organism evidence="2 3">
    <name type="scientific">Triangularia verruculosa</name>
    <dbReference type="NCBI Taxonomy" id="2587418"/>
    <lineage>
        <taxon>Eukaryota</taxon>
        <taxon>Fungi</taxon>
        <taxon>Dikarya</taxon>
        <taxon>Ascomycota</taxon>
        <taxon>Pezizomycotina</taxon>
        <taxon>Sordariomycetes</taxon>
        <taxon>Sordariomycetidae</taxon>
        <taxon>Sordariales</taxon>
        <taxon>Podosporaceae</taxon>
        <taxon>Triangularia</taxon>
    </lineage>
</organism>
<comment type="caution">
    <text evidence="2">The sequence shown here is derived from an EMBL/GenBank/DDBJ whole genome shotgun (WGS) entry which is preliminary data.</text>
</comment>
<sequence length="110" mass="12481">MSPPISSDGSAERHAIAWDTQNGTSDTNDPLYQPWREFWPPRDVEDLSEAEIRAKPWLTWKRDKTKPNDKPWYFWVNVFESDVDEPCKGEDCKKCNGEGCSTGSTVAEGG</sequence>
<dbReference type="AlphaFoldDB" id="A0AAN7AU90"/>
<protein>
    <submittedName>
        <fullName evidence="2">Uncharacterized protein</fullName>
    </submittedName>
</protein>
<reference evidence="2" key="1">
    <citation type="journal article" date="2023" name="Mol. Phylogenet. Evol.">
        <title>Genome-scale phylogeny and comparative genomics of the fungal order Sordariales.</title>
        <authorList>
            <person name="Hensen N."/>
            <person name="Bonometti L."/>
            <person name="Westerberg I."/>
            <person name="Brannstrom I.O."/>
            <person name="Guillou S."/>
            <person name="Cros-Aarteil S."/>
            <person name="Calhoun S."/>
            <person name="Haridas S."/>
            <person name="Kuo A."/>
            <person name="Mondo S."/>
            <person name="Pangilinan J."/>
            <person name="Riley R."/>
            <person name="LaButti K."/>
            <person name="Andreopoulos B."/>
            <person name="Lipzen A."/>
            <person name="Chen C."/>
            <person name="Yan M."/>
            <person name="Daum C."/>
            <person name="Ng V."/>
            <person name="Clum A."/>
            <person name="Steindorff A."/>
            <person name="Ohm R.A."/>
            <person name="Martin F."/>
            <person name="Silar P."/>
            <person name="Natvig D.O."/>
            <person name="Lalanne C."/>
            <person name="Gautier V."/>
            <person name="Ament-Velasquez S.L."/>
            <person name="Kruys A."/>
            <person name="Hutchinson M.I."/>
            <person name="Powell A.J."/>
            <person name="Barry K."/>
            <person name="Miller A.N."/>
            <person name="Grigoriev I.V."/>
            <person name="Debuchy R."/>
            <person name="Gladieux P."/>
            <person name="Hiltunen Thoren M."/>
            <person name="Johannesson H."/>
        </authorList>
    </citation>
    <scope>NUCLEOTIDE SEQUENCE</scope>
    <source>
        <strain evidence="2">CBS 315.58</strain>
    </source>
</reference>
<gene>
    <name evidence="2" type="ORF">QBC40DRAFT_295755</name>
</gene>
<evidence type="ECO:0000313" key="3">
    <source>
        <dbReference type="Proteomes" id="UP001303160"/>
    </source>
</evidence>
<keyword evidence="3" id="KW-1185">Reference proteome</keyword>
<dbReference type="Proteomes" id="UP001303160">
    <property type="component" value="Unassembled WGS sequence"/>
</dbReference>
<name>A0AAN7AU90_9PEZI</name>
<accession>A0AAN7AU90</accession>
<evidence type="ECO:0000313" key="2">
    <source>
        <dbReference type="EMBL" id="KAK4201351.1"/>
    </source>
</evidence>
<reference evidence="2" key="2">
    <citation type="submission" date="2023-05" db="EMBL/GenBank/DDBJ databases">
        <authorList>
            <consortium name="Lawrence Berkeley National Laboratory"/>
            <person name="Steindorff A."/>
            <person name="Hensen N."/>
            <person name="Bonometti L."/>
            <person name="Westerberg I."/>
            <person name="Brannstrom I.O."/>
            <person name="Guillou S."/>
            <person name="Cros-Aarteil S."/>
            <person name="Calhoun S."/>
            <person name="Haridas S."/>
            <person name="Kuo A."/>
            <person name="Mondo S."/>
            <person name="Pangilinan J."/>
            <person name="Riley R."/>
            <person name="Labutti K."/>
            <person name="Andreopoulos B."/>
            <person name="Lipzen A."/>
            <person name="Chen C."/>
            <person name="Yanf M."/>
            <person name="Daum C."/>
            <person name="Ng V."/>
            <person name="Clum A."/>
            <person name="Ohm R."/>
            <person name="Martin F."/>
            <person name="Silar P."/>
            <person name="Natvig D."/>
            <person name="Lalanne C."/>
            <person name="Gautier V."/>
            <person name="Ament-Velasquez S.L."/>
            <person name="Kruys A."/>
            <person name="Hutchinson M.I."/>
            <person name="Powell A.J."/>
            <person name="Barry K."/>
            <person name="Miller A.N."/>
            <person name="Grigoriev I.V."/>
            <person name="Debuchy R."/>
            <person name="Gladieux P."/>
            <person name="Thoren M.H."/>
            <person name="Johannesson H."/>
        </authorList>
    </citation>
    <scope>NUCLEOTIDE SEQUENCE</scope>
    <source>
        <strain evidence="2">CBS 315.58</strain>
    </source>
</reference>